<proteinExistence type="predicted"/>
<name>A0A1R4JVP0_9MICC</name>
<reference evidence="2 3" key="1">
    <citation type="submission" date="2017-02" db="EMBL/GenBank/DDBJ databases">
        <authorList>
            <person name="Peterson S.W."/>
        </authorList>
    </citation>
    <scope>NUCLEOTIDE SEQUENCE [LARGE SCALE GENOMIC DNA]</scope>
    <source>
        <strain evidence="2 3">2B3F</strain>
    </source>
</reference>
<dbReference type="CDD" id="cd04301">
    <property type="entry name" value="NAT_SF"/>
    <property type="match status" value="1"/>
</dbReference>
<organism evidence="2 3">
    <name type="scientific">Micrococcus lylae</name>
    <dbReference type="NCBI Taxonomy" id="1273"/>
    <lineage>
        <taxon>Bacteria</taxon>
        <taxon>Bacillati</taxon>
        <taxon>Actinomycetota</taxon>
        <taxon>Actinomycetes</taxon>
        <taxon>Micrococcales</taxon>
        <taxon>Micrococcaceae</taxon>
        <taxon>Micrococcus</taxon>
    </lineage>
</organism>
<dbReference type="Proteomes" id="UP000196230">
    <property type="component" value="Unassembled WGS sequence"/>
</dbReference>
<evidence type="ECO:0000313" key="2">
    <source>
        <dbReference type="EMBL" id="SJN35843.1"/>
    </source>
</evidence>
<dbReference type="InterPro" id="IPR016181">
    <property type="entry name" value="Acyl_CoA_acyltransferase"/>
</dbReference>
<dbReference type="Gene3D" id="3.40.630.30">
    <property type="match status" value="1"/>
</dbReference>
<accession>A0A1R4JVP0</accession>
<gene>
    <name evidence="2" type="ORF">FM125_10885</name>
</gene>
<dbReference type="GO" id="GO:0016747">
    <property type="term" value="F:acyltransferase activity, transferring groups other than amino-acyl groups"/>
    <property type="evidence" value="ECO:0007669"/>
    <property type="project" value="InterPro"/>
</dbReference>
<dbReference type="EMBL" id="FUKP01000067">
    <property type="protein sequence ID" value="SJN35843.1"/>
    <property type="molecule type" value="Genomic_DNA"/>
</dbReference>
<protein>
    <recommendedName>
        <fullName evidence="1">N-acetyltransferase domain-containing protein</fullName>
    </recommendedName>
</protein>
<evidence type="ECO:0000313" key="3">
    <source>
        <dbReference type="Proteomes" id="UP000196230"/>
    </source>
</evidence>
<evidence type="ECO:0000259" key="1">
    <source>
        <dbReference type="PROSITE" id="PS51186"/>
    </source>
</evidence>
<dbReference type="SUPFAM" id="SSF55729">
    <property type="entry name" value="Acyl-CoA N-acyltransferases (Nat)"/>
    <property type="match status" value="1"/>
</dbReference>
<dbReference type="AlphaFoldDB" id="A0A1R4JVP0"/>
<sequence length="351" mass="37038">MTGAQQNGSARTAPEGLTLRAWEDGDDLRLLEVFGDPVDVQQHQDRAMLAASSDTPWRRCIVAEVDSVPVGAAVVYASSLHPQRLWLYVETAASERGRGIGSALLDALRRIVTAAHAAGEVTTTALKSRYGLAPEDTRTVAEGEELPELDLESHAERAAQAEATGGFLAARGFTRIQRSRRVAVAARSVALPTLRTDQTPEGVSLEESSTGSVELTRAVAAFYNGVHEWDPAEMSLGQAQQMLLGPDTGAAGAVVLRDRPGADGGAIRAFAVSYTAERQEDPADVLLGWDPELEDAEAQQAVADLLALLVAQHPVQIEVDDSMTALAPIVDGLLTAGYAQVLADASVVATA</sequence>
<feature type="domain" description="N-acetyltransferase" evidence="1">
    <location>
        <begin position="17"/>
        <end position="198"/>
    </location>
</feature>
<dbReference type="PROSITE" id="PS51186">
    <property type="entry name" value="GNAT"/>
    <property type="match status" value="1"/>
</dbReference>
<dbReference type="Pfam" id="PF00583">
    <property type="entry name" value="Acetyltransf_1"/>
    <property type="match status" value="1"/>
</dbReference>
<dbReference type="RefSeq" id="WP_087134608.1">
    <property type="nucleotide sequence ID" value="NZ_FUKP01000067.1"/>
</dbReference>
<dbReference type="InterPro" id="IPR000182">
    <property type="entry name" value="GNAT_dom"/>
</dbReference>